<evidence type="ECO:0000313" key="2">
    <source>
        <dbReference type="EMBL" id="CAE7215925.1"/>
    </source>
</evidence>
<accession>A0A812JXG0</accession>
<keyword evidence="3" id="KW-1185">Reference proteome</keyword>
<name>A0A812JXG0_9DINO</name>
<feature type="region of interest" description="Disordered" evidence="1">
    <location>
        <begin position="18"/>
        <end position="39"/>
    </location>
</feature>
<organism evidence="2 3">
    <name type="scientific">Symbiodinium natans</name>
    <dbReference type="NCBI Taxonomy" id="878477"/>
    <lineage>
        <taxon>Eukaryota</taxon>
        <taxon>Sar</taxon>
        <taxon>Alveolata</taxon>
        <taxon>Dinophyceae</taxon>
        <taxon>Suessiales</taxon>
        <taxon>Symbiodiniaceae</taxon>
        <taxon>Symbiodinium</taxon>
    </lineage>
</organism>
<evidence type="ECO:0000256" key="1">
    <source>
        <dbReference type="SAM" id="MobiDB-lite"/>
    </source>
</evidence>
<sequence length="255" mass="26905">MITDIAVKTATNIQWAAAGSARNFPPEPRAPEDGRSTQAGSQGIAVNLWTPSFSSPHAMSAAVIGELLSACAGAYSGCVVGRFVAANVQRKHGPCSRDLPWSDAPVLHPRLRAACLAWGIVVLAFGGRIGRLLRHILQAHQLLLRVLATPAGVPAAPTVATVPGCDPHAPAEVLGPPVVTSGIEDATAAAGVPAANSHWALLSLLVGQLVEHQGRMQEFLFLDIRDRFVQTVDPVNRNRSQCSFAENALFIRAAR</sequence>
<dbReference type="EMBL" id="CAJNDS010000531">
    <property type="protein sequence ID" value="CAE7215925.1"/>
    <property type="molecule type" value="Genomic_DNA"/>
</dbReference>
<reference evidence="2" key="1">
    <citation type="submission" date="2021-02" db="EMBL/GenBank/DDBJ databases">
        <authorList>
            <person name="Dougan E. K."/>
            <person name="Rhodes N."/>
            <person name="Thang M."/>
            <person name="Chan C."/>
        </authorList>
    </citation>
    <scope>NUCLEOTIDE SEQUENCE</scope>
</reference>
<dbReference type="Proteomes" id="UP000604046">
    <property type="component" value="Unassembled WGS sequence"/>
</dbReference>
<dbReference type="AlphaFoldDB" id="A0A812JXG0"/>
<comment type="caution">
    <text evidence="2">The sequence shown here is derived from an EMBL/GenBank/DDBJ whole genome shotgun (WGS) entry which is preliminary data.</text>
</comment>
<gene>
    <name evidence="2" type="ORF">SNAT2548_LOCUS7590</name>
</gene>
<protein>
    <submittedName>
        <fullName evidence="2">Uncharacterized protein</fullName>
    </submittedName>
</protein>
<evidence type="ECO:0000313" key="3">
    <source>
        <dbReference type="Proteomes" id="UP000604046"/>
    </source>
</evidence>
<proteinExistence type="predicted"/>